<proteinExistence type="predicted"/>
<dbReference type="Pfam" id="PF00226">
    <property type="entry name" value="DnaJ"/>
    <property type="match status" value="1"/>
</dbReference>
<dbReference type="SMART" id="SM00271">
    <property type="entry name" value="DnaJ"/>
    <property type="match status" value="1"/>
</dbReference>
<gene>
    <name evidence="3" type="ORF">NIASO_11785</name>
</gene>
<keyword evidence="1" id="KW-0472">Membrane</keyword>
<accession>W0F3N9</accession>
<dbReference type="Proteomes" id="UP000003586">
    <property type="component" value="Chromosome"/>
</dbReference>
<evidence type="ECO:0000256" key="1">
    <source>
        <dbReference type="SAM" id="Phobius"/>
    </source>
</evidence>
<dbReference type="Gene3D" id="1.10.287.110">
    <property type="entry name" value="DnaJ domain"/>
    <property type="match status" value="1"/>
</dbReference>
<dbReference type="InterPro" id="IPR051100">
    <property type="entry name" value="DnaJ_subfamily_B/C"/>
</dbReference>
<protein>
    <recommendedName>
        <fullName evidence="2">J domain-containing protein</fullName>
    </recommendedName>
</protein>
<dbReference type="RefSeq" id="WP_008585755.1">
    <property type="nucleotide sequence ID" value="NZ_CP007035.1"/>
</dbReference>
<feature type="domain" description="J" evidence="2">
    <location>
        <begin position="7"/>
        <end position="72"/>
    </location>
</feature>
<feature type="transmembrane region" description="Helical" evidence="1">
    <location>
        <begin position="183"/>
        <end position="203"/>
    </location>
</feature>
<keyword evidence="1" id="KW-0812">Transmembrane</keyword>
<organism evidence="3 4">
    <name type="scientific">Niabella soli DSM 19437</name>
    <dbReference type="NCBI Taxonomy" id="929713"/>
    <lineage>
        <taxon>Bacteria</taxon>
        <taxon>Pseudomonadati</taxon>
        <taxon>Bacteroidota</taxon>
        <taxon>Chitinophagia</taxon>
        <taxon>Chitinophagales</taxon>
        <taxon>Chitinophagaceae</taxon>
        <taxon>Niabella</taxon>
    </lineage>
</organism>
<dbReference type="EMBL" id="CP007035">
    <property type="protein sequence ID" value="AHF17655.1"/>
    <property type="molecule type" value="Genomic_DNA"/>
</dbReference>
<dbReference type="eggNOG" id="COG0484">
    <property type="taxonomic scope" value="Bacteria"/>
</dbReference>
<dbReference type="InterPro" id="IPR001623">
    <property type="entry name" value="DnaJ_domain"/>
</dbReference>
<keyword evidence="4" id="KW-1185">Reference proteome</keyword>
<dbReference type="PANTHER" id="PTHR43908">
    <property type="entry name" value="AT29763P-RELATED"/>
    <property type="match status" value="1"/>
</dbReference>
<dbReference type="SUPFAM" id="SSF46565">
    <property type="entry name" value="Chaperone J-domain"/>
    <property type="match status" value="1"/>
</dbReference>
<dbReference type="KEGG" id="nso:NIASO_11785"/>
<dbReference type="InterPro" id="IPR036869">
    <property type="entry name" value="J_dom_sf"/>
</dbReference>
<dbReference type="AlphaFoldDB" id="W0F3N9"/>
<dbReference type="PROSITE" id="PS50076">
    <property type="entry name" value="DNAJ_2"/>
    <property type="match status" value="1"/>
</dbReference>
<evidence type="ECO:0000313" key="4">
    <source>
        <dbReference type="Proteomes" id="UP000003586"/>
    </source>
</evidence>
<dbReference type="STRING" id="929713.NIASO_11785"/>
<keyword evidence="1" id="KW-1133">Transmembrane helix</keyword>
<sequence>MAGTLKNFYEMLGVPRSATDEQIKTAYRKLILKFHPDKNVGDTYFEDWSKKIIEAFEVLSNPQLRAEYDQVYDEHRQAAKKAFQEEQTAPAHEPEAAATEAAEAPVFTAAYDADSSEDVDYQYGTTDKGSHKGEESTIDDDSGMENMEAQALNYITARQDYLRAAKDFKAAQRQQPTVTSKAAFWPVIALCVLLIAGSIIWIVKNPWKERVEAIPEGRVSEMPARTFIVAAERAYFYKDPQNQVRTNEYLTRGMKVNVSRQYQNFYYGVFQSAANSSYKLTGWIKEEDLQQ</sequence>
<evidence type="ECO:0000259" key="2">
    <source>
        <dbReference type="PROSITE" id="PS50076"/>
    </source>
</evidence>
<evidence type="ECO:0000313" key="3">
    <source>
        <dbReference type="EMBL" id="AHF17655.1"/>
    </source>
</evidence>
<name>W0F3N9_9BACT</name>
<dbReference type="OrthoDB" id="9779622at2"/>
<dbReference type="CDD" id="cd06257">
    <property type="entry name" value="DnaJ"/>
    <property type="match status" value="1"/>
</dbReference>
<reference evidence="3 4" key="1">
    <citation type="submission" date="2013-12" db="EMBL/GenBank/DDBJ databases">
        <authorList>
            <consortium name="DOE Joint Genome Institute"/>
            <person name="Eisen J."/>
            <person name="Huntemann M."/>
            <person name="Han J."/>
            <person name="Chen A."/>
            <person name="Kyrpides N."/>
            <person name="Mavromatis K."/>
            <person name="Markowitz V."/>
            <person name="Palaniappan K."/>
            <person name="Ivanova N."/>
            <person name="Schaumberg A."/>
            <person name="Pati A."/>
            <person name="Liolios K."/>
            <person name="Nordberg H.P."/>
            <person name="Cantor M.N."/>
            <person name="Hua S.X."/>
            <person name="Woyke T."/>
        </authorList>
    </citation>
    <scope>NUCLEOTIDE SEQUENCE [LARGE SCALE GENOMIC DNA]</scope>
    <source>
        <strain evidence="4">DSM 19437</strain>
    </source>
</reference>
<dbReference type="HOGENOM" id="CLU_955903_0_0_10"/>
<dbReference type="PRINTS" id="PR00625">
    <property type="entry name" value="JDOMAIN"/>
</dbReference>